<dbReference type="InterPro" id="IPR036390">
    <property type="entry name" value="WH_DNA-bd_sf"/>
</dbReference>
<dbReference type="EMBL" id="RXNS01000008">
    <property type="protein sequence ID" value="RTR03886.1"/>
    <property type="molecule type" value="Genomic_DNA"/>
</dbReference>
<dbReference type="RefSeq" id="WP_126483639.1">
    <property type="nucleotide sequence ID" value="NZ_RXNS01000008.1"/>
</dbReference>
<keyword evidence="6" id="KW-1185">Reference proteome</keyword>
<protein>
    <submittedName>
        <fullName evidence="5">Lrp/AsnC family transcriptional regulator</fullName>
    </submittedName>
</protein>
<accession>A0A431V499</accession>
<proteinExistence type="predicted"/>
<dbReference type="InterPro" id="IPR011008">
    <property type="entry name" value="Dimeric_a/b-barrel"/>
</dbReference>
<dbReference type="InterPro" id="IPR036388">
    <property type="entry name" value="WH-like_DNA-bd_sf"/>
</dbReference>
<reference evidence="5 6" key="1">
    <citation type="submission" date="2018-12" db="EMBL/GenBank/DDBJ databases">
        <authorList>
            <person name="Yu L."/>
        </authorList>
    </citation>
    <scope>NUCLEOTIDE SEQUENCE [LARGE SCALE GENOMIC DNA]</scope>
    <source>
        <strain evidence="5 6">11S</strain>
    </source>
</reference>
<dbReference type="SUPFAM" id="SSF46785">
    <property type="entry name" value="Winged helix' DNA-binding domain"/>
    <property type="match status" value="1"/>
</dbReference>
<dbReference type="PANTHER" id="PTHR30154:SF46">
    <property type="entry name" value="TRANSCRIPTIONAL REGULATORY PROTEIN"/>
    <property type="match status" value="1"/>
</dbReference>
<dbReference type="InterPro" id="IPR000485">
    <property type="entry name" value="AsnC-type_HTH_dom"/>
</dbReference>
<dbReference type="PROSITE" id="PS50956">
    <property type="entry name" value="HTH_ASNC_2"/>
    <property type="match status" value="1"/>
</dbReference>
<dbReference type="Pfam" id="PF01037">
    <property type="entry name" value="AsnC_trans_reg"/>
    <property type="match status" value="1"/>
</dbReference>
<keyword evidence="3" id="KW-0804">Transcription</keyword>
<dbReference type="Gene3D" id="1.10.10.10">
    <property type="entry name" value="Winged helix-like DNA-binding domain superfamily/Winged helix DNA-binding domain"/>
    <property type="match status" value="1"/>
</dbReference>
<evidence type="ECO:0000256" key="2">
    <source>
        <dbReference type="ARBA" id="ARBA00023125"/>
    </source>
</evidence>
<evidence type="ECO:0000256" key="3">
    <source>
        <dbReference type="ARBA" id="ARBA00023163"/>
    </source>
</evidence>
<evidence type="ECO:0000259" key="4">
    <source>
        <dbReference type="PROSITE" id="PS50956"/>
    </source>
</evidence>
<dbReference type="InterPro" id="IPR019888">
    <property type="entry name" value="Tscrpt_reg_AsnC-like"/>
</dbReference>
<comment type="caution">
    <text evidence="5">The sequence shown here is derived from an EMBL/GenBank/DDBJ whole genome shotgun (WGS) entry which is preliminary data.</text>
</comment>
<evidence type="ECO:0000256" key="1">
    <source>
        <dbReference type="ARBA" id="ARBA00023015"/>
    </source>
</evidence>
<dbReference type="AlphaFoldDB" id="A0A431V499"/>
<dbReference type="OrthoDB" id="8590699at2"/>
<feature type="domain" description="HTH asnC-type" evidence="4">
    <location>
        <begin position="11"/>
        <end position="72"/>
    </location>
</feature>
<dbReference type="SUPFAM" id="SSF54909">
    <property type="entry name" value="Dimeric alpha+beta barrel"/>
    <property type="match status" value="1"/>
</dbReference>
<name>A0A431V499_9GAMM</name>
<dbReference type="Gene3D" id="3.30.70.920">
    <property type="match status" value="1"/>
</dbReference>
<dbReference type="PRINTS" id="PR00033">
    <property type="entry name" value="HTHASNC"/>
</dbReference>
<keyword evidence="2" id="KW-0238">DNA-binding</keyword>
<sequence>MKAEKKRKIAVDAADIRILRALQQHGQLSKTKLSELVSLSPTPCWIRFTRLKDAGLIRGYHADIALDKIANATKVIVTVSLKEHSKANFDRFMEYVDQVDEIVECMATGGGMDYVLKVVTPSLSAFQHVMDQLLSAELGIERYMTYIATREIKSTQVNLANLITDPDN</sequence>
<dbReference type="GO" id="GO:0005829">
    <property type="term" value="C:cytosol"/>
    <property type="evidence" value="ECO:0007669"/>
    <property type="project" value="TreeGrafter"/>
</dbReference>
<evidence type="ECO:0000313" key="6">
    <source>
        <dbReference type="Proteomes" id="UP000267400"/>
    </source>
</evidence>
<dbReference type="GO" id="GO:0043200">
    <property type="term" value="P:response to amino acid"/>
    <property type="evidence" value="ECO:0007669"/>
    <property type="project" value="TreeGrafter"/>
</dbReference>
<dbReference type="InterPro" id="IPR019887">
    <property type="entry name" value="Tscrpt_reg_AsnC/Lrp_C"/>
</dbReference>
<dbReference type="SMART" id="SM00344">
    <property type="entry name" value="HTH_ASNC"/>
    <property type="match status" value="1"/>
</dbReference>
<dbReference type="PANTHER" id="PTHR30154">
    <property type="entry name" value="LEUCINE-RESPONSIVE REGULATORY PROTEIN"/>
    <property type="match status" value="1"/>
</dbReference>
<dbReference type="GO" id="GO:0043565">
    <property type="term" value="F:sequence-specific DNA binding"/>
    <property type="evidence" value="ECO:0007669"/>
    <property type="project" value="InterPro"/>
</dbReference>
<keyword evidence="1" id="KW-0805">Transcription regulation</keyword>
<organism evidence="5 6">
    <name type="scientific">Halomonas nitroreducens</name>
    <dbReference type="NCBI Taxonomy" id="447425"/>
    <lineage>
        <taxon>Bacteria</taxon>
        <taxon>Pseudomonadati</taxon>
        <taxon>Pseudomonadota</taxon>
        <taxon>Gammaproteobacteria</taxon>
        <taxon>Oceanospirillales</taxon>
        <taxon>Halomonadaceae</taxon>
        <taxon>Halomonas</taxon>
    </lineage>
</organism>
<gene>
    <name evidence="5" type="ORF">EKG36_10045</name>
</gene>
<evidence type="ECO:0000313" key="5">
    <source>
        <dbReference type="EMBL" id="RTR03886.1"/>
    </source>
</evidence>
<dbReference type="Pfam" id="PF13412">
    <property type="entry name" value="HTH_24"/>
    <property type="match status" value="1"/>
</dbReference>
<dbReference type="Proteomes" id="UP000267400">
    <property type="component" value="Unassembled WGS sequence"/>
</dbReference>